<proteinExistence type="predicted"/>
<reference evidence="1" key="1">
    <citation type="journal article" date="2025" name="Int. J. Syst. Evol. Microbiol.">
        <title>Streptomyces citrinus sp. nov., with yellow diffusible pigment.</title>
        <authorList>
            <person name="He Y."/>
            <person name="Yang E."/>
            <person name="Xu J."/>
            <person name="Sun Y."/>
            <person name="Sun L."/>
        </authorList>
    </citation>
    <scope>NUCLEOTIDE SEQUENCE</scope>
    <source>
        <strain evidence="1">Q6</strain>
    </source>
</reference>
<accession>A0ACD5ANR1</accession>
<gene>
    <name evidence="1" type="ORF">V2W30_38715</name>
</gene>
<protein>
    <submittedName>
        <fullName evidence="1">Uncharacterized protein</fullName>
    </submittedName>
</protein>
<dbReference type="Proteomes" id="UP001432251">
    <property type="component" value="Chromosome"/>
</dbReference>
<organism evidence="1 2">
    <name type="scientific">Streptomyces citrinus</name>
    <dbReference type="NCBI Taxonomy" id="3118173"/>
    <lineage>
        <taxon>Bacteria</taxon>
        <taxon>Bacillati</taxon>
        <taxon>Actinomycetota</taxon>
        <taxon>Actinomycetes</taxon>
        <taxon>Kitasatosporales</taxon>
        <taxon>Streptomycetaceae</taxon>
        <taxon>Streptomyces</taxon>
    </lineage>
</organism>
<sequence>MATASARFTLTGTAVRTSPPRSRATAPPQTRREPAANLPPGAFEVPPEVLGLPPVPVGPAPVPLAAALLAAVPPPPGVAPPGVAPASPVLPLPHRQAAPRQEAATRQEAAPQRPLLRRFVRDDHTPTGLGLMTALFLILLPAALAAVLLGSRRN</sequence>
<name>A0ACD5ANR1_9ACTN</name>
<evidence type="ECO:0000313" key="1">
    <source>
        <dbReference type="EMBL" id="WWQ68685.1"/>
    </source>
</evidence>
<keyword evidence="2" id="KW-1185">Reference proteome</keyword>
<dbReference type="EMBL" id="CP146022">
    <property type="protein sequence ID" value="WWQ68685.1"/>
    <property type="molecule type" value="Genomic_DNA"/>
</dbReference>
<evidence type="ECO:0000313" key="2">
    <source>
        <dbReference type="Proteomes" id="UP001432251"/>
    </source>
</evidence>